<dbReference type="Gene3D" id="3.40.50.1820">
    <property type="entry name" value="alpha/beta hydrolase"/>
    <property type="match status" value="1"/>
</dbReference>
<dbReference type="Proteomes" id="UP000295361">
    <property type="component" value="Unassembled WGS sequence"/>
</dbReference>
<accession>A0A4R6QT29</accession>
<dbReference type="RefSeq" id="WP_133699412.1">
    <property type="nucleotide sequence ID" value="NZ_SNXS01000001.1"/>
</dbReference>
<feature type="domain" description="AB hydrolase-1" evidence="1">
    <location>
        <begin position="24"/>
        <end position="253"/>
    </location>
</feature>
<gene>
    <name evidence="2" type="ORF">DES47_101878</name>
</gene>
<dbReference type="InterPro" id="IPR050266">
    <property type="entry name" value="AB_hydrolase_sf"/>
</dbReference>
<dbReference type="AlphaFoldDB" id="A0A4R6QT29"/>
<name>A0A4R6QT29_9BURK</name>
<comment type="caution">
    <text evidence="2">The sequence shown here is derived from an EMBL/GenBank/DDBJ whole genome shotgun (WGS) entry which is preliminary data.</text>
</comment>
<organism evidence="2 3">
    <name type="scientific">Roseateles toxinivorans</name>
    <dbReference type="NCBI Taxonomy" id="270368"/>
    <lineage>
        <taxon>Bacteria</taxon>
        <taxon>Pseudomonadati</taxon>
        <taxon>Pseudomonadota</taxon>
        <taxon>Betaproteobacteria</taxon>
        <taxon>Burkholderiales</taxon>
        <taxon>Sphaerotilaceae</taxon>
        <taxon>Roseateles</taxon>
    </lineage>
</organism>
<keyword evidence="3" id="KW-1185">Reference proteome</keyword>
<dbReference type="Pfam" id="PF00561">
    <property type="entry name" value="Abhydrolase_1"/>
    <property type="match status" value="1"/>
</dbReference>
<evidence type="ECO:0000259" key="1">
    <source>
        <dbReference type="Pfam" id="PF00561"/>
    </source>
</evidence>
<dbReference type="OrthoDB" id="5297561at2"/>
<dbReference type="EMBL" id="SNXS01000001">
    <property type="protein sequence ID" value="TDP74810.1"/>
    <property type="molecule type" value="Genomic_DNA"/>
</dbReference>
<evidence type="ECO:0000313" key="3">
    <source>
        <dbReference type="Proteomes" id="UP000295361"/>
    </source>
</evidence>
<dbReference type="PANTHER" id="PTHR43798">
    <property type="entry name" value="MONOACYLGLYCEROL LIPASE"/>
    <property type="match status" value="1"/>
</dbReference>
<dbReference type="PRINTS" id="PR00111">
    <property type="entry name" value="ABHYDROLASE"/>
</dbReference>
<protein>
    <submittedName>
        <fullName evidence="2">Pimeloyl-ACP methyl ester carboxylesterase</fullName>
    </submittedName>
</protein>
<dbReference type="PANTHER" id="PTHR43798:SF33">
    <property type="entry name" value="HYDROLASE, PUTATIVE (AFU_ORTHOLOGUE AFUA_2G14860)-RELATED"/>
    <property type="match status" value="1"/>
</dbReference>
<sequence length="267" mass="28488">MKLIVNNVEAYAYTGGKPFDPALPCVVFIHGAIHDHSDWTLLARWFAHHGHGVLAVDLPGHARSGGQPLADMPALARWVLALLDAVGVERAALVGHSMGSLIALAAAGLAPQRASHLVMLGTAYPMKVSDALLATARERPLQAIDMVNSFSHSTWAPKPSYPGPGTWLHGAERALMRRTQAGQTGLNLFEHDFQLCNSYDQGLNDAAKLSCPSTLILGTRDQMTSPKQTKELAAALKAKVLTVDAGHSLMTEAPEQVLNAMRQALGA</sequence>
<dbReference type="InterPro" id="IPR029058">
    <property type="entry name" value="AB_hydrolase_fold"/>
</dbReference>
<evidence type="ECO:0000313" key="2">
    <source>
        <dbReference type="EMBL" id="TDP74810.1"/>
    </source>
</evidence>
<dbReference type="GO" id="GO:0016020">
    <property type="term" value="C:membrane"/>
    <property type="evidence" value="ECO:0007669"/>
    <property type="project" value="TreeGrafter"/>
</dbReference>
<dbReference type="InParanoid" id="A0A4R6QT29"/>
<dbReference type="SUPFAM" id="SSF53474">
    <property type="entry name" value="alpha/beta-Hydrolases"/>
    <property type="match status" value="1"/>
</dbReference>
<dbReference type="FunCoup" id="A0A4R6QT29">
    <property type="interactions" value="493"/>
</dbReference>
<dbReference type="InterPro" id="IPR000073">
    <property type="entry name" value="AB_hydrolase_1"/>
</dbReference>
<reference evidence="2 3" key="1">
    <citation type="submission" date="2019-03" db="EMBL/GenBank/DDBJ databases">
        <title>Genomic Encyclopedia of Type Strains, Phase IV (KMG-IV): sequencing the most valuable type-strain genomes for metagenomic binning, comparative biology and taxonomic classification.</title>
        <authorList>
            <person name="Goeker M."/>
        </authorList>
    </citation>
    <scope>NUCLEOTIDE SEQUENCE [LARGE SCALE GENOMIC DNA]</scope>
    <source>
        <strain evidence="2 3">DSM 16998</strain>
    </source>
</reference>
<proteinExistence type="predicted"/>